<dbReference type="SUPFAM" id="SSF50800">
    <property type="entry name" value="PK beta-barrel domain-like"/>
    <property type="match status" value="1"/>
</dbReference>
<dbReference type="GO" id="GO:0016301">
    <property type="term" value="F:kinase activity"/>
    <property type="evidence" value="ECO:0007669"/>
    <property type="project" value="UniProtKB-KW"/>
</dbReference>
<evidence type="ECO:0000256" key="7">
    <source>
        <dbReference type="ARBA" id="ARBA00022723"/>
    </source>
</evidence>
<dbReference type="GO" id="GO:0004743">
    <property type="term" value="F:pyruvate kinase activity"/>
    <property type="evidence" value="ECO:0007669"/>
    <property type="project" value="UniProtKB-UniRule"/>
</dbReference>
<dbReference type="InterPro" id="IPR015793">
    <property type="entry name" value="Pyrv_Knase_brl"/>
</dbReference>
<evidence type="ECO:0000256" key="8">
    <source>
        <dbReference type="ARBA" id="ARBA00022741"/>
    </source>
</evidence>
<comment type="pathway">
    <text evidence="3 15">Carbohydrate degradation; glycolysis; pyruvate from D-glyceraldehyde 3-phosphate: step 5/5.</text>
</comment>
<dbReference type="AlphaFoldDB" id="A0A1G8WGC5"/>
<keyword evidence="19" id="KW-1185">Reference proteome</keyword>
<dbReference type="GO" id="GO:0030955">
    <property type="term" value="F:potassium ion binding"/>
    <property type="evidence" value="ECO:0007669"/>
    <property type="project" value="UniProtKB-UniRule"/>
</dbReference>
<evidence type="ECO:0000256" key="13">
    <source>
        <dbReference type="ARBA" id="ARBA00023317"/>
    </source>
</evidence>
<keyword evidence="8" id="KW-0547">Nucleotide-binding</keyword>
<dbReference type="SUPFAM" id="SSF52935">
    <property type="entry name" value="PK C-terminal domain-like"/>
    <property type="match status" value="1"/>
</dbReference>
<keyword evidence="9 15" id="KW-0418">Kinase</keyword>
<keyword evidence="11 15" id="KW-0460">Magnesium</keyword>
<dbReference type="EMBL" id="FNFO01000001">
    <property type="protein sequence ID" value="SDJ76590.1"/>
    <property type="molecule type" value="Genomic_DNA"/>
</dbReference>
<evidence type="ECO:0000256" key="5">
    <source>
        <dbReference type="ARBA" id="ARBA00012142"/>
    </source>
</evidence>
<dbReference type="NCBIfam" id="NF004978">
    <property type="entry name" value="PRK06354.1"/>
    <property type="match status" value="1"/>
</dbReference>
<dbReference type="InterPro" id="IPR036918">
    <property type="entry name" value="Pyrv_Knase_C_sf"/>
</dbReference>
<evidence type="ECO:0000256" key="10">
    <source>
        <dbReference type="ARBA" id="ARBA00022840"/>
    </source>
</evidence>
<evidence type="ECO:0000256" key="4">
    <source>
        <dbReference type="ARBA" id="ARBA00008663"/>
    </source>
</evidence>
<dbReference type="GO" id="GO:0005524">
    <property type="term" value="F:ATP binding"/>
    <property type="evidence" value="ECO:0007669"/>
    <property type="project" value="UniProtKB-KW"/>
</dbReference>
<dbReference type="FunFam" id="2.40.33.10:FF:000001">
    <property type="entry name" value="Pyruvate kinase"/>
    <property type="match status" value="1"/>
</dbReference>
<evidence type="ECO:0000256" key="14">
    <source>
        <dbReference type="NCBIfam" id="TIGR01064"/>
    </source>
</evidence>
<evidence type="ECO:0000256" key="15">
    <source>
        <dbReference type="RuleBase" id="RU000504"/>
    </source>
</evidence>
<keyword evidence="10" id="KW-0067">ATP-binding</keyword>
<dbReference type="NCBIfam" id="NF004491">
    <property type="entry name" value="PRK05826.1"/>
    <property type="match status" value="1"/>
</dbReference>
<dbReference type="STRING" id="1075417.SAMN05421823_10155"/>
<evidence type="ECO:0000256" key="2">
    <source>
        <dbReference type="ARBA" id="ARBA00001958"/>
    </source>
</evidence>
<dbReference type="InterPro" id="IPR015813">
    <property type="entry name" value="Pyrv/PenolPyrv_kinase-like_dom"/>
</dbReference>
<dbReference type="NCBIfam" id="TIGR01064">
    <property type="entry name" value="pyruv_kin"/>
    <property type="match status" value="1"/>
</dbReference>
<proteinExistence type="inferred from homology"/>
<sequence>MGIPFNKTKILATVGPASRERGVLQQLIEAGADVFRLNFSHGSHEDHRKVVENIRSLNEELGTYICILQDLQGPKIRTDEVENNGVELVPGELLTISTQKMVGNAQKVSTTYQSLPEDVHPGDTILIDDGNLELKVVKVENREVVAKVIYGGILKSRKGINLPDTVVSAPSLTEKDYEDLLFGLEMDVDWVALSFVRKADDLREVKRIIAEKGKKTKVVAKIEKPQAVRNIDEIIEVADALMVARGDLGVEIPMEEVPLVQKTIVQKCNKAGKPVIIATQMMESMITNPRPTRAEANDVANAVMDGADAVMLSAETAAGSYPVRAVEAMRRVVARVEEECNDIYYKYHFDIEDNDDPELLASDSVIASACTLAQNTRAQAVCGITSSGFSAFRLIRHRPKADVFIFTRRRHLLTQLGLLWGVRTIFYESKDNTDQIIEDLKDILVEKGHLKKGDLFINTASVPLKEKRHANMVKLTVVH</sequence>
<evidence type="ECO:0000256" key="9">
    <source>
        <dbReference type="ARBA" id="ARBA00022777"/>
    </source>
</evidence>
<accession>A0A1G8WGC5</accession>
<comment type="cofactor">
    <cofactor evidence="1">
        <name>Mg(2+)</name>
        <dbReference type="ChEBI" id="CHEBI:18420"/>
    </cofactor>
</comment>
<dbReference type="InterPro" id="IPR015806">
    <property type="entry name" value="Pyrv_Knase_insert_dom_sf"/>
</dbReference>
<dbReference type="PRINTS" id="PR01050">
    <property type="entry name" value="PYRUVTKNASE"/>
</dbReference>
<evidence type="ECO:0000313" key="18">
    <source>
        <dbReference type="EMBL" id="SDJ76590.1"/>
    </source>
</evidence>
<dbReference type="Gene3D" id="3.20.20.60">
    <property type="entry name" value="Phosphoenolpyruvate-binding domains"/>
    <property type="match status" value="1"/>
</dbReference>
<dbReference type="Proteomes" id="UP000198510">
    <property type="component" value="Unassembled WGS sequence"/>
</dbReference>
<comment type="catalytic activity">
    <reaction evidence="15">
        <text>pyruvate + ATP = phosphoenolpyruvate + ADP + H(+)</text>
        <dbReference type="Rhea" id="RHEA:18157"/>
        <dbReference type="ChEBI" id="CHEBI:15361"/>
        <dbReference type="ChEBI" id="CHEBI:15378"/>
        <dbReference type="ChEBI" id="CHEBI:30616"/>
        <dbReference type="ChEBI" id="CHEBI:58702"/>
        <dbReference type="ChEBI" id="CHEBI:456216"/>
        <dbReference type="EC" id="2.7.1.40"/>
    </reaction>
</comment>
<dbReference type="Gene3D" id="3.40.1380.20">
    <property type="entry name" value="Pyruvate kinase, C-terminal domain"/>
    <property type="match status" value="1"/>
</dbReference>
<feature type="domain" description="Pyruvate kinase barrel" evidence="16">
    <location>
        <begin position="6"/>
        <end position="326"/>
    </location>
</feature>
<dbReference type="UniPathway" id="UPA00109">
    <property type="reaction ID" value="UER00188"/>
</dbReference>
<dbReference type="GO" id="GO:0000287">
    <property type="term" value="F:magnesium ion binding"/>
    <property type="evidence" value="ECO:0007669"/>
    <property type="project" value="UniProtKB-UniRule"/>
</dbReference>
<evidence type="ECO:0000259" key="16">
    <source>
        <dbReference type="Pfam" id="PF00224"/>
    </source>
</evidence>
<dbReference type="FunFam" id="3.20.20.60:FF:000001">
    <property type="entry name" value="Pyruvate kinase"/>
    <property type="match status" value="1"/>
</dbReference>
<dbReference type="SUPFAM" id="SSF51621">
    <property type="entry name" value="Phosphoenolpyruvate/pyruvate domain"/>
    <property type="match status" value="1"/>
</dbReference>
<feature type="domain" description="Pyruvate kinase C-terminal" evidence="17">
    <location>
        <begin position="363"/>
        <end position="475"/>
    </location>
</feature>
<dbReference type="PANTHER" id="PTHR11817">
    <property type="entry name" value="PYRUVATE KINASE"/>
    <property type="match status" value="1"/>
</dbReference>
<keyword evidence="12 15" id="KW-0324">Glycolysis</keyword>
<keyword evidence="6 15" id="KW-0808">Transferase</keyword>
<dbReference type="InterPro" id="IPR040442">
    <property type="entry name" value="Pyrv_kinase-like_dom_sf"/>
</dbReference>
<dbReference type="GO" id="GO:0006950">
    <property type="term" value="P:response to stress"/>
    <property type="evidence" value="ECO:0007669"/>
    <property type="project" value="UniProtKB-ARBA"/>
</dbReference>
<dbReference type="Pfam" id="PF00224">
    <property type="entry name" value="PK"/>
    <property type="match status" value="1"/>
</dbReference>
<evidence type="ECO:0000256" key="6">
    <source>
        <dbReference type="ARBA" id="ARBA00022679"/>
    </source>
</evidence>
<evidence type="ECO:0000256" key="1">
    <source>
        <dbReference type="ARBA" id="ARBA00001946"/>
    </source>
</evidence>
<dbReference type="Gene3D" id="2.40.33.10">
    <property type="entry name" value="PK beta-barrel domain-like"/>
    <property type="match status" value="1"/>
</dbReference>
<dbReference type="InterPro" id="IPR015795">
    <property type="entry name" value="Pyrv_Knase_C"/>
</dbReference>
<dbReference type="Pfam" id="PF02887">
    <property type="entry name" value="PK_C"/>
    <property type="match status" value="1"/>
</dbReference>
<evidence type="ECO:0000313" key="19">
    <source>
        <dbReference type="Proteomes" id="UP000198510"/>
    </source>
</evidence>
<name>A0A1G8WGC5_9BACT</name>
<comment type="similarity">
    <text evidence="4 15">Belongs to the pyruvate kinase family.</text>
</comment>
<evidence type="ECO:0000256" key="12">
    <source>
        <dbReference type="ARBA" id="ARBA00023152"/>
    </source>
</evidence>
<reference evidence="18 19" key="1">
    <citation type="submission" date="2016-10" db="EMBL/GenBank/DDBJ databases">
        <authorList>
            <person name="de Groot N.N."/>
        </authorList>
    </citation>
    <scope>NUCLEOTIDE SEQUENCE [LARGE SCALE GENOMIC DNA]</scope>
    <source>
        <strain evidence="18 19">DSM 25186</strain>
    </source>
</reference>
<evidence type="ECO:0000256" key="3">
    <source>
        <dbReference type="ARBA" id="ARBA00004997"/>
    </source>
</evidence>
<dbReference type="InterPro" id="IPR011037">
    <property type="entry name" value="Pyrv_Knase-like_insert_dom_sf"/>
</dbReference>
<gene>
    <name evidence="18" type="ORF">SAMN05421823_10155</name>
</gene>
<evidence type="ECO:0000256" key="11">
    <source>
        <dbReference type="ARBA" id="ARBA00022842"/>
    </source>
</evidence>
<organism evidence="18 19">
    <name type="scientific">Catalinimonas alkaloidigena</name>
    <dbReference type="NCBI Taxonomy" id="1075417"/>
    <lineage>
        <taxon>Bacteria</taxon>
        <taxon>Pseudomonadati</taxon>
        <taxon>Bacteroidota</taxon>
        <taxon>Cytophagia</taxon>
        <taxon>Cytophagales</taxon>
        <taxon>Catalimonadaceae</taxon>
        <taxon>Catalinimonas</taxon>
    </lineage>
</organism>
<evidence type="ECO:0000259" key="17">
    <source>
        <dbReference type="Pfam" id="PF02887"/>
    </source>
</evidence>
<dbReference type="EC" id="2.7.1.40" evidence="5 14"/>
<keyword evidence="13 18" id="KW-0670">Pyruvate</keyword>
<dbReference type="RefSeq" id="WP_176955836.1">
    <property type="nucleotide sequence ID" value="NZ_FNFO01000001.1"/>
</dbReference>
<keyword evidence="7" id="KW-0479">Metal-binding</keyword>
<comment type="cofactor">
    <cofactor evidence="2">
        <name>K(+)</name>
        <dbReference type="ChEBI" id="CHEBI:29103"/>
    </cofactor>
</comment>
<dbReference type="InterPro" id="IPR001697">
    <property type="entry name" value="Pyr_Knase"/>
</dbReference>
<protein>
    <recommendedName>
        <fullName evidence="5 14">Pyruvate kinase</fullName>
        <ecNumber evidence="5 14">2.7.1.40</ecNumber>
    </recommendedName>
</protein>